<dbReference type="Gene3D" id="2.60.120.200">
    <property type="match status" value="1"/>
</dbReference>
<protein>
    <submittedName>
        <fullName evidence="6">Beta 1,3 (4)-glucanase</fullName>
    </submittedName>
</protein>
<evidence type="ECO:0000256" key="2">
    <source>
        <dbReference type="ARBA" id="ARBA00022801"/>
    </source>
</evidence>
<dbReference type="InterPro" id="IPR000757">
    <property type="entry name" value="Beta-glucanase-like"/>
</dbReference>
<keyword evidence="3" id="KW-0326">Glycosidase</keyword>
<proteinExistence type="evidence at transcript level"/>
<evidence type="ECO:0000256" key="1">
    <source>
        <dbReference type="ARBA" id="ARBA00006865"/>
    </source>
</evidence>
<dbReference type="AlphaFoldDB" id="A0A1V0JAM9"/>
<organism evidence="6">
    <name type="scientific">Aphelenchoides besseyi</name>
    <dbReference type="NCBI Taxonomy" id="269767"/>
    <lineage>
        <taxon>Eukaryota</taxon>
        <taxon>Metazoa</taxon>
        <taxon>Ecdysozoa</taxon>
        <taxon>Nematoda</taxon>
        <taxon>Chromadorea</taxon>
        <taxon>Rhabditida</taxon>
        <taxon>Tylenchina</taxon>
        <taxon>Tylenchomorpha</taxon>
        <taxon>Aphelenchoidea</taxon>
        <taxon>Aphelenchoididae</taxon>
        <taxon>Aphelenchoides</taxon>
    </lineage>
</organism>
<evidence type="ECO:0000313" key="6">
    <source>
        <dbReference type="EMBL" id="ARD05881.1"/>
    </source>
</evidence>
<comment type="similarity">
    <text evidence="1">Belongs to the glycosyl hydrolase 16 family.</text>
</comment>
<dbReference type="EMBL" id="KY290261">
    <property type="protein sequence ID" value="ARD05881.1"/>
    <property type="molecule type" value="mRNA"/>
</dbReference>
<dbReference type="OrthoDB" id="192832at2759"/>
<dbReference type="CDD" id="cd02181">
    <property type="entry name" value="GH16_fungal_Lam16A_glucanase"/>
    <property type="match status" value="1"/>
</dbReference>
<dbReference type="GO" id="GO:0009251">
    <property type="term" value="P:glucan catabolic process"/>
    <property type="evidence" value="ECO:0007669"/>
    <property type="project" value="TreeGrafter"/>
</dbReference>
<dbReference type="GO" id="GO:0004553">
    <property type="term" value="F:hydrolase activity, hydrolyzing O-glycosyl compounds"/>
    <property type="evidence" value="ECO:0007669"/>
    <property type="project" value="InterPro"/>
</dbReference>
<keyword evidence="2" id="KW-0378">Hydrolase</keyword>
<sequence length="315" mass="35477">MIAFYPLVVLLSAPSIFAAYRLVDNYTPQNFLNNFVFDNSDDPTNGYVNYLTREQAKNRNLTKIVNNRLYIGTDYTHVVGAKARGRDSVRIYSKKAFTHGLFILDLQHMPGSQCGSWPAFWFYDVNDWPTSGEIDVIEGVNTQNYNAMAMHTVDNCSIDEQGNFSGNVDSANCFVNATGQPKDSGCSISTDNTQTYGTGFNKVQGGVYVVQWTSSIIKIWFFPRSKIPTDIKNGKPRPASWTEPLAAFSGACDLDSHVFNQRMTFDLTFCGDWAGDDWKNSCKNKAKTCKEYVKNNPQAFKDAYWLINSLKVYQS</sequence>
<evidence type="ECO:0000256" key="3">
    <source>
        <dbReference type="ARBA" id="ARBA00023295"/>
    </source>
</evidence>
<feature type="chain" id="PRO_5013160590" evidence="4">
    <location>
        <begin position="19"/>
        <end position="315"/>
    </location>
</feature>
<feature type="signal peptide" evidence="4">
    <location>
        <begin position="1"/>
        <end position="18"/>
    </location>
</feature>
<dbReference type="FunFam" id="2.60.120.200:FF:000114">
    <property type="entry name" value="Probable endo-1,3(4)-beta-glucanase NFIA_089530"/>
    <property type="match status" value="1"/>
</dbReference>
<dbReference type="PANTHER" id="PTHR10963">
    <property type="entry name" value="GLYCOSYL HYDROLASE-RELATED"/>
    <property type="match status" value="1"/>
</dbReference>
<keyword evidence="4" id="KW-0732">Signal</keyword>
<dbReference type="PROSITE" id="PS51762">
    <property type="entry name" value="GH16_2"/>
    <property type="match status" value="1"/>
</dbReference>
<evidence type="ECO:0000256" key="4">
    <source>
        <dbReference type="SAM" id="SignalP"/>
    </source>
</evidence>
<dbReference type="InterPro" id="IPR050546">
    <property type="entry name" value="Glycosyl_Hydrlase_16"/>
</dbReference>
<dbReference type="SUPFAM" id="SSF49899">
    <property type="entry name" value="Concanavalin A-like lectins/glucanases"/>
    <property type="match status" value="1"/>
</dbReference>
<reference evidence="6" key="1">
    <citation type="submission" date="2016-12" db="EMBL/GenBank/DDBJ databases">
        <title>Ghlycoside hydrolase family 16 gene of Aphelenchoides besseyi.</title>
        <authorList>
            <person name="Wu G."/>
            <person name="Chen P."/>
            <person name="Tsay T.-T."/>
        </authorList>
    </citation>
    <scope>NUCLEOTIDE SEQUENCE</scope>
    <source>
        <strain evidence="6">Fm</strain>
    </source>
</reference>
<dbReference type="PANTHER" id="PTHR10963:SF24">
    <property type="entry name" value="GLYCOSIDASE C21B10.07-RELATED"/>
    <property type="match status" value="1"/>
</dbReference>
<evidence type="ECO:0000259" key="5">
    <source>
        <dbReference type="PROSITE" id="PS51762"/>
    </source>
</evidence>
<dbReference type="Pfam" id="PF26113">
    <property type="entry name" value="GH16_XgeA"/>
    <property type="match status" value="1"/>
</dbReference>
<name>A0A1V0JAM9_9BILA</name>
<feature type="domain" description="GH16" evidence="5">
    <location>
        <begin position="1"/>
        <end position="282"/>
    </location>
</feature>
<accession>A0A1V0JAM9</accession>
<dbReference type="InterPro" id="IPR013320">
    <property type="entry name" value="ConA-like_dom_sf"/>
</dbReference>